<feature type="region of interest" description="Disordered" evidence="1">
    <location>
        <begin position="558"/>
        <end position="639"/>
    </location>
</feature>
<protein>
    <submittedName>
        <fullName evidence="2">Uncharacterized protein</fullName>
    </submittedName>
</protein>
<dbReference type="AlphaFoldDB" id="A0A6A6R8S5"/>
<feature type="compositionally biased region" description="Low complexity" evidence="1">
    <location>
        <begin position="588"/>
        <end position="603"/>
    </location>
</feature>
<evidence type="ECO:0000313" key="3">
    <source>
        <dbReference type="Proteomes" id="UP000799750"/>
    </source>
</evidence>
<dbReference type="OrthoDB" id="10622000at2759"/>
<reference evidence="2" key="1">
    <citation type="journal article" date="2020" name="Stud. Mycol.">
        <title>101 Dothideomycetes genomes: a test case for predicting lifestyles and emergence of pathogens.</title>
        <authorList>
            <person name="Haridas S."/>
            <person name="Albert R."/>
            <person name="Binder M."/>
            <person name="Bloem J."/>
            <person name="Labutti K."/>
            <person name="Salamov A."/>
            <person name="Andreopoulos B."/>
            <person name="Baker S."/>
            <person name="Barry K."/>
            <person name="Bills G."/>
            <person name="Bluhm B."/>
            <person name="Cannon C."/>
            <person name="Castanera R."/>
            <person name="Culley D."/>
            <person name="Daum C."/>
            <person name="Ezra D."/>
            <person name="Gonzalez J."/>
            <person name="Henrissat B."/>
            <person name="Kuo A."/>
            <person name="Liang C."/>
            <person name="Lipzen A."/>
            <person name="Lutzoni F."/>
            <person name="Magnuson J."/>
            <person name="Mondo S."/>
            <person name="Nolan M."/>
            <person name="Ohm R."/>
            <person name="Pangilinan J."/>
            <person name="Park H.-J."/>
            <person name="Ramirez L."/>
            <person name="Alfaro M."/>
            <person name="Sun H."/>
            <person name="Tritt A."/>
            <person name="Yoshinaga Y."/>
            <person name="Zwiers L.-H."/>
            <person name="Turgeon B."/>
            <person name="Goodwin S."/>
            <person name="Spatafora J."/>
            <person name="Crous P."/>
            <person name="Grigoriev I."/>
        </authorList>
    </citation>
    <scope>NUCLEOTIDE SEQUENCE</scope>
    <source>
        <strain evidence="2">CBS 269.34</strain>
    </source>
</reference>
<evidence type="ECO:0000313" key="2">
    <source>
        <dbReference type="EMBL" id="KAF2500804.1"/>
    </source>
</evidence>
<feature type="compositionally biased region" description="Low complexity" evidence="1">
    <location>
        <begin position="289"/>
        <end position="307"/>
    </location>
</feature>
<name>A0A6A6R8S5_9PEZI</name>
<proteinExistence type="predicted"/>
<feature type="compositionally biased region" description="Polar residues" evidence="1">
    <location>
        <begin position="267"/>
        <end position="279"/>
    </location>
</feature>
<dbReference type="Proteomes" id="UP000799750">
    <property type="component" value="Unassembled WGS sequence"/>
</dbReference>
<feature type="region of interest" description="Disordered" evidence="1">
    <location>
        <begin position="262"/>
        <end position="316"/>
    </location>
</feature>
<organism evidence="2 3">
    <name type="scientific">Lophium mytilinum</name>
    <dbReference type="NCBI Taxonomy" id="390894"/>
    <lineage>
        <taxon>Eukaryota</taxon>
        <taxon>Fungi</taxon>
        <taxon>Dikarya</taxon>
        <taxon>Ascomycota</taxon>
        <taxon>Pezizomycotina</taxon>
        <taxon>Dothideomycetes</taxon>
        <taxon>Pleosporomycetidae</taxon>
        <taxon>Mytilinidiales</taxon>
        <taxon>Mytilinidiaceae</taxon>
        <taxon>Lophium</taxon>
    </lineage>
</organism>
<sequence length="639" mass="69229">MSSLQDFTTSQDELRFFRDWSHWSMKPNFEGWRKNAKINFFPTNAKLPKPPPQASPEGFQVGSIIAGLQSLRIDTDVAEAVREVAKPMTPVPPHHAPPPRAHQAKDMSGFNYYRTRPCDRIVWFPKRIPRPTTARRYVSSTIPGIEEVMTAMEKWQADTHQAYSMPSAIDEDADTDMANTEDPEPILDQHEPILDQHEPMPDQYEPILDEHEPSLAMEQTSPEGPDLGVDAMEGLDRADSDMTDALVESPLPMYSGLMASEALQPGEGSSSDAANNDPISTPPQPNSESTSQISSPSFASSDASRQSWESPATSSTFSLSPVPFVPLTFGSSTSSAATSESGPSRRAPAHAGIEVEPLQTPGCLVEYDTRIALLNRLYQQFDRLNGTMWRNAAYKKSALSTTEMNKCAQKHEKRCASHGEVINNPQMYQDLEEEIWEQLGLEGMSPLDWKNFCEKYREEETQLKEKTTLSAQVPTSTAPRVAIPGLNTTPPVADPWSASYTSAQYVPPSSATSNAAQSNLAALLQSLVPATAPPPAPAPTLPGLSPTELLNILTALNASPSTTPSNSASAAQAAAQPPAVVAPPPTMPTAQQTTATAAPVQPQLVPGSKRGHDSGPEEGGEDPAPKVWKGGEEFSSRVR</sequence>
<evidence type="ECO:0000256" key="1">
    <source>
        <dbReference type="SAM" id="MobiDB-lite"/>
    </source>
</evidence>
<feature type="region of interest" description="Disordered" evidence="1">
    <location>
        <begin position="331"/>
        <end position="353"/>
    </location>
</feature>
<feature type="region of interest" description="Disordered" evidence="1">
    <location>
        <begin position="466"/>
        <end position="488"/>
    </location>
</feature>
<feature type="compositionally biased region" description="Low complexity" evidence="1">
    <location>
        <begin position="331"/>
        <end position="344"/>
    </location>
</feature>
<dbReference type="EMBL" id="MU004183">
    <property type="protein sequence ID" value="KAF2500804.1"/>
    <property type="molecule type" value="Genomic_DNA"/>
</dbReference>
<feature type="compositionally biased region" description="Basic and acidic residues" evidence="1">
    <location>
        <begin position="629"/>
        <end position="639"/>
    </location>
</feature>
<gene>
    <name evidence="2" type="ORF">BU16DRAFT_614508</name>
</gene>
<accession>A0A6A6R8S5</accession>
<keyword evidence="3" id="KW-1185">Reference proteome</keyword>
<feature type="compositionally biased region" description="Low complexity" evidence="1">
    <location>
        <begin position="558"/>
        <end position="579"/>
    </location>
</feature>